<accession>A0A8J8PZF3</accession>
<dbReference type="FunFam" id="3.40.605.10:FF:000007">
    <property type="entry name" value="NAD/NADP-dependent betaine aldehyde dehydrogenase"/>
    <property type="match status" value="1"/>
</dbReference>
<name>A0A8J8PZF3_9EURY</name>
<feature type="domain" description="Aldehyde dehydrogenase" evidence="6">
    <location>
        <begin position="38"/>
        <end position="496"/>
    </location>
</feature>
<dbReference type="SUPFAM" id="SSF53720">
    <property type="entry name" value="ALDH-like"/>
    <property type="match status" value="1"/>
</dbReference>
<dbReference type="InterPro" id="IPR029510">
    <property type="entry name" value="Ald_DH_CS_GLU"/>
</dbReference>
<dbReference type="RefSeq" id="WP_148860693.1">
    <property type="nucleotide sequence ID" value="NZ_PHNJ01000026.1"/>
</dbReference>
<evidence type="ECO:0000256" key="3">
    <source>
        <dbReference type="ARBA" id="ARBA00023002"/>
    </source>
</evidence>
<evidence type="ECO:0000256" key="5">
    <source>
        <dbReference type="RuleBase" id="RU003345"/>
    </source>
</evidence>
<evidence type="ECO:0000313" key="8">
    <source>
        <dbReference type="Proteomes" id="UP000766904"/>
    </source>
</evidence>
<sequence length="505" mass="53978">MVDYYDGTIEENHREAIERATTDRSFANWIDGESVAATTDETFETIDPAVTDPITAIPRSGEADVDKAVAAARDAIDGEWGDTTAAERSRLLQEWIETLREHADELALLESLDVGKPLGHAHGEIEKALEFLEYYAAVSRGQEGVQVPVSTDAHVYTRQEPYGVVGAIVPWNFPLVLASWKLGPALAAGNAVVLKPAEDSPLTATRVAQLSKDVFPDGVLNVVHGYGEEAGAPLAGHDGVDKLSFTGEDVTGEEVMRTAADSITPVTLELGGKSPFLVFPDADLDAAVETVAGGIFYNTGQSCDAPSRVLVHEDVHDEFVDRFVEAAEAHVIGDPLVEETTMGPLASQAQYEKVTGYVETGLDDGATLVAGGDRPAGDELEDGWFVEPTVFDDVDNEMRVAREEVFGPVETINTFSEYEEAITIANDTPYGLAAGVATENTDLAHRAAADLEAGSVWINTYGSTVTGGPFGGYKRSGIGRECGKDALEYYTQTKTVNVELGDTSL</sequence>
<dbReference type="GO" id="GO:0016620">
    <property type="term" value="F:oxidoreductase activity, acting on the aldehyde or oxo group of donors, NAD or NADP as acceptor"/>
    <property type="evidence" value="ECO:0007669"/>
    <property type="project" value="InterPro"/>
</dbReference>
<dbReference type="Pfam" id="PF00171">
    <property type="entry name" value="Aldedh"/>
    <property type="match status" value="1"/>
</dbReference>
<keyword evidence="8" id="KW-1185">Reference proteome</keyword>
<dbReference type="InterPro" id="IPR016161">
    <property type="entry name" value="Ald_DH/histidinol_DH"/>
</dbReference>
<gene>
    <name evidence="7" type="ORF">CV102_25040</name>
</gene>
<dbReference type="PANTHER" id="PTHR11699">
    <property type="entry name" value="ALDEHYDE DEHYDROGENASE-RELATED"/>
    <property type="match status" value="1"/>
</dbReference>
<dbReference type="PROSITE" id="PS00687">
    <property type="entry name" value="ALDEHYDE_DEHYDR_GLU"/>
    <property type="match status" value="1"/>
</dbReference>
<dbReference type="EMBL" id="PHNJ01000026">
    <property type="protein sequence ID" value="TYL35944.1"/>
    <property type="molecule type" value="Genomic_DNA"/>
</dbReference>
<dbReference type="OrthoDB" id="6342at2157"/>
<dbReference type="InterPro" id="IPR016163">
    <property type="entry name" value="Ald_DH_C"/>
</dbReference>
<comment type="similarity">
    <text evidence="1 5">Belongs to the aldehyde dehydrogenase family.</text>
</comment>
<proteinExistence type="inferred from homology"/>
<evidence type="ECO:0000259" key="6">
    <source>
        <dbReference type="Pfam" id="PF00171"/>
    </source>
</evidence>
<dbReference type="InterPro" id="IPR016162">
    <property type="entry name" value="Ald_DH_N"/>
</dbReference>
<evidence type="ECO:0000256" key="2">
    <source>
        <dbReference type="ARBA" id="ARBA00011881"/>
    </source>
</evidence>
<evidence type="ECO:0000313" key="7">
    <source>
        <dbReference type="EMBL" id="TYL35944.1"/>
    </source>
</evidence>
<dbReference type="Gene3D" id="3.40.605.10">
    <property type="entry name" value="Aldehyde Dehydrogenase, Chain A, domain 1"/>
    <property type="match status" value="1"/>
</dbReference>
<evidence type="ECO:0000256" key="4">
    <source>
        <dbReference type="PROSITE-ProRule" id="PRU10007"/>
    </source>
</evidence>
<evidence type="ECO:0000256" key="1">
    <source>
        <dbReference type="ARBA" id="ARBA00009986"/>
    </source>
</evidence>
<keyword evidence="3 5" id="KW-0560">Oxidoreductase</keyword>
<comment type="caution">
    <text evidence="7">The sequence shown here is derived from an EMBL/GenBank/DDBJ whole genome shotgun (WGS) entry which is preliminary data.</text>
</comment>
<dbReference type="AlphaFoldDB" id="A0A8J8PZF3"/>
<dbReference type="InterPro" id="IPR015590">
    <property type="entry name" value="Aldehyde_DH_dom"/>
</dbReference>
<comment type="subunit">
    <text evidence="2">Homotetramer.</text>
</comment>
<dbReference type="Proteomes" id="UP000766904">
    <property type="component" value="Unassembled WGS sequence"/>
</dbReference>
<dbReference type="Gene3D" id="3.40.309.10">
    <property type="entry name" value="Aldehyde Dehydrogenase, Chain A, domain 2"/>
    <property type="match status" value="1"/>
</dbReference>
<organism evidence="7 8">
    <name type="scientific">Natronococcus pandeyae</name>
    <dbReference type="NCBI Taxonomy" id="2055836"/>
    <lineage>
        <taxon>Archaea</taxon>
        <taxon>Methanobacteriati</taxon>
        <taxon>Methanobacteriota</taxon>
        <taxon>Stenosarchaea group</taxon>
        <taxon>Halobacteria</taxon>
        <taxon>Halobacteriales</taxon>
        <taxon>Natrialbaceae</taxon>
        <taxon>Natronococcus</taxon>
    </lineage>
</organism>
<dbReference type="FunFam" id="3.40.605.10:FF:000026">
    <property type="entry name" value="Aldehyde dehydrogenase, putative"/>
    <property type="match status" value="1"/>
</dbReference>
<dbReference type="FunFam" id="3.40.309.10:FF:000012">
    <property type="entry name" value="Betaine aldehyde dehydrogenase"/>
    <property type="match status" value="1"/>
</dbReference>
<reference evidence="7" key="1">
    <citation type="submission" date="2017-11" db="EMBL/GenBank/DDBJ databases">
        <authorList>
            <person name="Kajale S.C."/>
            <person name="Sharma A."/>
        </authorList>
    </citation>
    <scope>NUCLEOTIDE SEQUENCE</scope>
    <source>
        <strain evidence="7">LS1_42</strain>
    </source>
</reference>
<feature type="active site" evidence="4">
    <location>
        <position position="269"/>
    </location>
</feature>
<protein>
    <submittedName>
        <fullName evidence="7">Betaine-aldehyde dehydrogenase</fullName>
    </submittedName>
</protein>